<dbReference type="GO" id="GO:0008527">
    <property type="term" value="F:taste receptor activity"/>
    <property type="evidence" value="ECO:0007669"/>
    <property type="project" value="InterPro"/>
</dbReference>
<keyword evidence="5 8" id="KW-1133">Transmembrane helix</keyword>
<keyword evidence="4 8" id="KW-0812">Transmembrane</keyword>
<evidence type="ECO:0000256" key="1">
    <source>
        <dbReference type="ARBA" id="ARBA00004651"/>
    </source>
</evidence>
<feature type="transmembrane region" description="Helical" evidence="8">
    <location>
        <begin position="190"/>
        <end position="210"/>
    </location>
</feature>
<evidence type="ECO:0000256" key="6">
    <source>
        <dbReference type="ARBA" id="ARBA00023136"/>
    </source>
</evidence>
<evidence type="ECO:0000313" key="10">
    <source>
        <dbReference type="Proteomes" id="UP000625711"/>
    </source>
</evidence>
<dbReference type="InterPro" id="IPR009318">
    <property type="entry name" value="Gustatory_rcpt"/>
</dbReference>
<keyword evidence="3" id="KW-1003">Cell membrane</keyword>
<reference evidence="9" key="1">
    <citation type="submission" date="2020-08" db="EMBL/GenBank/DDBJ databases">
        <title>Genome sequencing and assembly of the red palm weevil Rhynchophorus ferrugineus.</title>
        <authorList>
            <person name="Dias G.B."/>
            <person name="Bergman C.M."/>
            <person name="Manee M."/>
        </authorList>
    </citation>
    <scope>NUCLEOTIDE SEQUENCE</scope>
    <source>
        <strain evidence="9">AA-2017</strain>
        <tissue evidence="9">Whole larva</tissue>
    </source>
</reference>
<feature type="transmembrane region" description="Helical" evidence="8">
    <location>
        <begin position="162"/>
        <end position="184"/>
    </location>
</feature>
<evidence type="ECO:0000313" key="9">
    <source>
        <dbReference type="EMBL" id="KAF7272882.1"/>
    </source>
</evidence>
<dbReference type="OrthoDB" id="5800391at2759"/>
<keyword evidence="10" id="KW-1185">Reference proteome</keyword>
<protein>
    <recommendedName>
        <fullName evidence="11">Gustatory receptor</fullName>
    </recommendedName>
</protein>
<dbReference type="GO" id="GO:0005886">
    <property type="term" value="C:plasma membrane"/>
    <property type="evidence" value="ECO:0007669"/>
    <property type="project" value="UniProtKB-SubCell"/>
</dbReference>
<evidence type="ECO:0000256" key="3">
    <source>
        <dbReference type="ARBA" id="ARBA00022475"/>
    </source>
</evidence>
<feature type="transmembrane region" description="Helical" evidence="8">
    <location>
        <begin position="121"/>
        <end position="141"/>
    </location>
</feature>
<evidence type="ECO:0000256" key="7">
    <source>
        <dbReference type="ARBA" id="ARBA00023170"/>
    </source>
</evidence>
<sequence>MTSSTKEAFSFLITLGQCLMIIPVDVPPRISRSCWSILNISCTIMLTLISLIQLMLCLIFLINQKDKFISSSEFVYVLTVAIYKVCFVYIGKRWHNFLEPWYEIDVCMKGYRMVEKFDRKMRIIIVVFVIFGVGEHILFICSQDIMKPDQTFGQILDGYFKIIFNYVFFILPYNRYAAIIFQVINWLSTLTWTFADIYLIVLVIPLTFRFRQIRDKINYMMQHEIGEKNEWSMIRDHFQKISELCQHTEDFMAPVLVVSFGNKLYVVLYQLLGFIKEHQSNKQIDEISLFNRIYFGLSFAIILGRLVSVTWFTASVDTESQEIATLLFSVPSQIYNHEVERFVMNSTLTPPILSGFKVFYLRKSLILKIATSIIVYELVLLQFQNRVTSINT</sequence>
<feature type="transmembrane region" description="Helical" evidence="8">
    <location>
        <begin position="293"/>
        <end position="314"/>
    </location>
</feature>
<dbReference type="GO" id="GO:0050916">
    <property type="term" value="P:sensory perception of sweet taste"/>
    <property type="evidence" value="ECO:0007669"/>
    <property type="project" value="UniProtKB-ARBA"/>
</dbReference>
<accession>A0A834I1K7</accession>
<evidence type="ECO:0000256" key="5">
    <source>
        <dbReference type="ARBA" id="ARBA00022989"/>
    </source>
</evidence>
<feature type="transmembrane region" description="Helical" evidence="8">
    <location>
        <begin position="74"/>
        <end position="91"/>
    </location>
</feature>
<keyword evidence="7" id="KW-0675">Receptor</keyword>
<evidence type="ECO:0000256" key="4">
    <source>
        <dbReference type="ARBA" id="ARBA00022692"/>
    </source>
</evidence>
<dbReference type="PANTHER" id="PTHR21421:SF29">
    <property type="entry name" value="GUSTATORY RECEPTOR 5A FOR TREHALOSE-RELATED"/>
    <property type="match status" value="1"/>
</dbReference>
<proteinExistence type="inferred from homology"/>
<gene>
    <name evidence="9" type="ORF">GWI33_014360</name>
</gene>
<dbReference type="Proteomes" id="UP000625711">
    <property type="component" value="Unassembled WGS sequence"/>
</dbReference>
<dbReference type="EMBL" id="JAACXV010013659">
    <property type="protein sequence ID" value="KAF7272882.1"/>
    <property type="molecule type" value="Genomic_DNA"/>
</dbReference>
<evidence type="ECO:0000256" key="8">
    <source>
        <dbReference type="SAM" id="Phobius"/>
    </source>
</evidence>
<dbReference type="AlphaFoldDB" id="A0A834I1K7"/>
<dbReference type="PANTHER" id="PTHR21421">
    <property type="entry name" value="GUSTATORY RECEPTOR"/>
    <property type="match status" value="1"/>
</dbReference>
<comment type="subcellular location">
    <subcellularLocation>
        <location evidence="1">Cell membrane</location>
        <topology evidence="1">Multi-pass membrane protein</topology>
    </subcellularLocation>
</comment>
<comment type="similarity">
    <text evidence="2">Belongs to the insect chemoreceptor superfamily. Gustatory receptor (GR) family. Gr5a subfamily.</text>
</comment>
<feature type="transmembrane region" description="Helical" evidence="8">
    <location>
        <begin position="365"/>
        <end position="383"/>
    </location>
</feature>
<feature type="transmembrane region" description="Helical" evidence="8">
    <location>
        <begin position="36"/>
        <end position="62"/>
    </location>
</feature>
<evidence type="ECO:0000256" key="2">
    <source>
        <dbReference type="ARBA" id="ARBA00005327"/>
    </source>
</evidence>
<evidence type="ECO:0008006" key="11">
    <source>
        <dbReference type="Google" id="ProtNLM"/>
    </source>
</evidence>
<dbReference type="Pfam" id="PF06151">
    <property type="entry name" value="Trehalose_recp"/>
    <property type="match status" value="1"/>
</dbReference>
<keyword evidence="6 8" id="KW-0472">Membrane</keyword>
<organism evidence="9 10">
    <name type="scientific">Rhynchophorus ferrugineus</name>
    <name type="common">Red palm weevil</name>
    <name type="synonym">Curculio ferrugineus</name>
    <dbReference type="NCBI Taxonomy" id="354439"/>
    <lineage>
        <taxon>Eukaryota</taxon>
        <taxon>Metazoa</taxon>
        <taxon>Ecdysozoa</taxon>
        <taxon>Arthropoda</taxon>
        <taxon>Hexapoda</taxon>
        <taxon>Insecta</taxon>
        <taxon>Pterygota</taxon>
        <taxon>Neoptera</taxon>
        <taxon>Endopterygota</taxon>
        <taxon>Coleoptera</taxon>
        <taxon>Polyphaga</taxon>
        <taxon>Cucujiformia</taxon>
        <taxon>Curculionidae</taxon>
        <taxon>Dryophthorinae</taxon>
        <taxon>Rhynchophorus</taxon>
    </lineage>
</organism>
<comment type="caution">
    <text evidence="9">The sequence shown here is derived from an EMBL/GenBank/DDBJ whole genome shotgun (WGS) entry which is preliminary data.</text>
</comment>
<name>A0A834I1K7_RHYFE</name>